<feature type="domain" description="Protein kinase" evidence="1">
    <location>
        <begin position="440"/>
        <end position="688"/>
    </location>
</feature>
<accession>A0ABR1R842</accession>
<proteinExistence type="predicted"/>
<dbReference type="Gene3D" id="3.40.50.1460">
    <property type="match status" value="1"/>
</dbReference>
<dbReference type="Gene3D" id="1.10.510.10">
    <property type="entry name" value="Transferase(Phosphotransferase) domain 1"/>
    <property type="match status" value="1"/>
</dbReference>
<dbReference type="PANTHER" id="PTHR37542">
    <property type="entry name" value="HELO DOMAIN-CONTAINING PROTEIN-RELATED"/>
    <property type="match status" value="1"/>
</dbReference>
<dbReference type="InterPro" id="IPR000719">
    <property type="entry name" value="Prot_kinase_dom"/>
</dbReference>
<name>A0ABR1R842_9PEZI</name>
<comment type="caution">
    <text evidence="2">The sequence shown here is derived from an EMBL/GenBank/DDBJ whole genome shotgun (WGS) entry which is preliminary data.</text>
</comment>
<reference evidence="2 3" key="1">
    <citation type="submission" date="2023-01" db="EMBL/GenBank/DDBJ databases">
        <title>Analysis of 21 Apiospora genomes using comparative genomics revels a genus with tremendous synthesis potential of carbohydrate active enzymes and secondary metabolites.</title>
        <authorList>
            <person name="Sorensen T."/>
        </authorList>
    </citation>
    <scope>NUCLEOTIDE SEQUENCE [LARGE SCALE GENOMIC DNA]</scope>
    <source>
        <strain evidence="2 3">CBS 20057</strain>
    </source>
</reference>
<gene>
    <name evidence="2" type="ORF">PG991_014055</name>
</gene>
<evidence type="ECO:0000313" key="3">
    <source>
        <dbReference type="Proteomes" id="UP001396898"/>
    </source>
</evidence>
<dbReference type="PROSITE" id="PS50011">
    <property type="entry name" value="PROTEIN_KINASE_DOM"/>
    <property type="match status" value="1"/>
</dbReference>
<dbReference type="SUPFAM" id="SSF56112">
    <property type="entry name" value="Protein kinase-like (PK-like)"/>
    <property type="match status" value="1"/>
</dbReference>
<sequence length="688" mass="77573">MADQNTPGIHKSGDEAERKIITNKLNKFQAYRSQRYSDVTAILLYWEADDLGLEDEIKDLNQLFGTSFGYTVLEYRIPSKNPDMSLSRYLMDTIQSHGQEDKLLIVYYGGHGARALGDPKDKSFIWAAKKEGGPEVDWSLIQPQFLLSQSDVVVFLDCCFAGGALRGRSVRRIEYLCAVDMDNATASGRVTMSYPSFTKVLIKEMRSLLNENQDPTLSELGSRMRLPETGLMRQPYYVVMGGGPPGSPSIRLPRLIDDMSSDKPPVTGVPISTAQELYIRLSYHGVLEDDTTACLVHWLTRGSPSFLFDVEHVTQILSDAKGARQIGKGLLVEKTVLSQLSKESYVEAERLVQEFTSSLSAPSLSGPSYEGVEGFLQDIRQKSDAIITFMEDSMAHMSSASLTRLGTSDVSERLRERISIKLRQLLVGNEDSLPEISANYRVRFNEGAKPKQRFHRGTKRGAEVLVEYVYYNPKDKKHTERAQQQVKRMAVLHAEPKSQDFLDLRSPGFFHDTISGERFGLVYELPSELKGRPFWLLSDLMDQVRFVPLEDRIGLGTRLGNALLKIHAIGWYHKNIKSNNVLIFAKSCKVPNPPRWEDLMFESPYLLGFDCSRPSEVESRKTPDFTSANNVYRHPERWGNPTQFEGYHDVYAMDIVRKEVLAGLQGNMKGAFETTTNENDDPASIPDT</sequence>
<evidence type="ECO:0000259" key="1">
    <source>
        <dbReference type="PROSITE" id="PS50011"/>
    </source>
</evidence>
<dbReference type="Proteomes" id="UP001396898">
    <property type="component" value="Unassembled WGS sequence"/>
</dbReference>
<evidence type="ECO:0000313" key="2">
    <source>
        <dbReference type="EMBL" id="KAK8001833.1"/>
    </source>
</evidence>
<keyword evidence="3" id="KW-1185">Reference proteome</keyword>
<protein>
    <recommendedName>
        <fullName evidence="1">Protein kinase domain-containing protein</fullName>
    </recommendedName>
</protein>
<organism evidence="2 3">
    <name type="scientific">Apiospora marii</name>
    <dbReference type="NCBI Taxonomy" id="335849"/>
    <lineage>
        <taxon>Eukaryota</taxon>
        <taxon>Fungi</taxon>
        <taxon>Dikarya</taxon>
        <taxon>Ascomycota</taxon>
        <taxon>Pezizomycotina</taxon>
        <taxon>Sordariomycetes</taxon>
        <taxon>Xylariomycetidae</taxon>
        <taxon>Amphisphaeriales</taxon>
        <taxon>Apiosporaceae</taxon>
        <taxon>Apiospora</taxon>
    </lineage>
</organism>
<dbReference type="InterPro" id="IPR011009">
    <property type="entry name" value="Kinase-like_dom_sf"/>
</dbReference>
<dbReference type="PANTHER" id="PTHR37542:SF3">
    <property type="entry name" value="PRION-INHIBITION AND PROPAGATION HELO DOMAIN-CONTAINING PROTEIN"/>
    <property type="match status" value="1"/>
</dbReference>
<dbReference type="EMBL" id="JAQQWI010000018">
    <property type="protein sequence ID" value="KAK8001833.1"/>
    <property type="molecule type" value="Genomic_DNA"/>
</dbReference>